<gene>
    <name evidence="5" type="ORF">LPC04_10700</name>
</gene>
<evidence type="ECO:0000256" key="1">
    <source>
        <dbReference type="ARBA" id="ARBA00023015"/>
    </source>
</evidence>
<name>A0A9X1YJW8_9BURK</name>
<feature type="domain" description="HTH marR-type" evidence="4">
    <location>
        <begin position="8"/>
        <end position="144"/>
    </location>
</feature>
<dbReference type="PROSITE" id="PS50995">
    <property type="entry name" value="HTH_MARR_2"/>
    <property type="match status" value="1"/>
</dbReference>
<dbReference type="PRINTS" id="PR00598">
    <property type="entry name" value="HTHMARR"/>
</dbReference>
<dbReference type="GO" id="GO:0006950">
    <property type="term" value="P:response to stress"/>
    <property type="evidence" value="ECO:0007669"/>
    <property type="project" value="TreeGrafter"/>
</dbReference>
<protein>
    <submittedName>
        <fullName evidence="5">MarR family transcriptional regulator</fullName>
    </submittedName>
</protein>
<keyword evidence="2" id="KW-0238">DNA-binding</keyword>
<dbReference type="Proteomes" id="UP001139353">
    <property type="component" value="Unassembled WGS sequence"/>
</dbReference>
<evidence type="ECO:0000259" key="4">
    <source>
        <dbReference type="PROSITE" id="PS50995"/>
    </source>
</evidence>
<dbReference type="GO" id="GO:0003700">
    <property type="term" value="F:DNA-binding transcription factor activity"/>
    <property type="evidence" value="ECO:0007669"/>
    <property type="project" value="InterPro"/>
</dbReference>
<dbReference type="GO" id="GO:0003677">
    <property type="term" value="F:DNA binding"/>
    <property type="evidence" value="ECO:0007669"/>
    <property type="project" value="UniProtKB-KW"/>
</dbReference>
<dbReference type="InterPro" id="IPR039422">
    <property type="entry name" value="MarR/SlyA-like"/>
</dbReference>
<keyword evidence="6" id="KW-1185">Reference proteome</keyword>
<evidence type="ECO:0000256" key="3">
    <source>
        <dbReference type="ARBA" id="ARBA00023163"/>
    </source>
</evidence>
<evidence type="ECO:0000256" key="2">
    <source>
        <dbReference type="ARBA" id="ARBA00023125"/>
    </source>
</evidence>
<evidence type="ECO:0000313" key="5">
    <source>
        <dbReference type="EMBL" id="MCK9686173.1"/>
    </source>
</evidence>
<evidence type="ECO:0000313" key="6">
    <source>
        <dbReference type="Proteomes" id="UP001139353"/>
    </source>
</evidence>
<dbReference type="Gene3D" id="1.10.10.10">
    <property type="entry name" value="Winged helix-like DNA-binding domain superfamily/Winged helix DNA-binding domain"/>
    <property type="match status" value="1"/>
</dbReference>
<dbReference type="Pfam" id="PF12802">
    <property type="entry name" value="MarR_2"/>
    <property type="match status" value="1"/>
</dbReference>
<dbReference type="EMBL" id="JAJLJH010000002">
    <property type="protein sequence ID" value="MCK9686173.1"/>
    <property type="molecule type" value="Genomic_DNA"/>
</dbReference>
<dbReference type="AlphaFoldDB" id="A0A9X1YJW8"/>
<keyword evidence="1" id="KW-0805">Transcription regulation</keyword>
<reference evidence="5" key="1">
    <citation type="submission" date="2021-11" db="EMBL/GenBank/DDBJ databases">
        <title>BS-T2-15 a new species belonging to the Comamonadaceae family isolated from the soil of a French oak forest.</title>
        <authorList>
            <person name="Mieszkin S."/>
            <person name="Alain K."/>
        </authorList>
    </citation>
    <scope>NUCLEOTIDE SEQUENCE</scope>
    <source>
        <strain evidence="5">BS-T2-15</strain>
    </source>
</reference>
<accession>A0A9X1YJW8</accession>
<dbReference type="PANTHER" id="PTHR33164">
    <property type="entry name" value="TRANSCRIPTIONAL REGULATOR, MARR FAMILY"/>
    <property type="match status" value="1"/>
</dbReference>
<dbReference type="InterPro" id="IPR036390">
    <property type="entry name" value="WH_DNA-bd_sf"/>
</dbReference>
<dbReference type="RefSeq" id="WP_275682204.1">
    <property type="nucleotide sequence ID" value="NZ_JAJLJH010000002.1"/>
</dbReference>
<keyword evidence="3" id="KW-0804">Transcription</keyword>
<dbReference type="SMART" id="SM00347">
    <property type="entry name" value="HTH_MARR"/>
    <property type="match status" value="1"/>
</dbReference>
<dbReference type="InterPro" id="IPR036388">
    <property type="entry name" value="WH-like_DNA-bd_sf"/>
</dbReference>
<dbReference type="SUPFAM" id="SSF46785">
    <property type="entry name" value="Winged helix' DNA-binding domain"/>
    <property type="match status" value="1"/>
</dbReference>
<comment type="caution">
    <text evidence="5">The sequence shown here is derived from an EMBL/GenBank/DDBJ whole genome shotgun (WGS) entry which is preliminary data.</text>
</comment>
<organism evidence="5 6">
    <name type="scientific">Scleromatobacter humisilvae</name>
    <dbReference type="NCBI Taxonomy" id="2897159"/>
    <lineage>
        <taxon>Bacteria</taxon>
        <taxon>Pseudomonadati</taxon>
        <taxon>Pseudomonadota</taxon>
        <taxon>Betaproteobacteria</taxon>
        <taxon>Burkholderiales</taxon>
        <taxon>Sphaerotilaceae</taxon>
        <taxon>Scleromatobacter</taxon>
    </lineage>
</organism>
<dbReference type="InterPro" id="IPR000835">
    <property type="entry name" value="HTH_MarR-typ"/>
</dbReference>
<dbReference type="PANTHER" id="PTHR33164:SF64">
    <property type="entry name" value="TRANSCRIPTIONAL REGULATOR SLYA"/>
    <property type="match status" value="1"/>
</dbReference>
<sequence length="157" mass="17182">MKKPAEFQNRVGFIVNEVGRLYGRQFDQLSRVELGLSRAQCRLIGQVKYNESGHPPTQAELAQHLDLTPMAVATLVDRMEAAGWITRRPSETDRRANAIELQPRAEAALEKAFAVSDRVQEAALAGFSAAERKQLVAMLQRVRANLQGDAGGPGDAA</sequence>
<proteinExistence type="predicted"/>